<gene>
    <name evidence="1" type="ORF">RHMOL_Rhmol05G0168500</name>
</gene>
<evidence type="ECO:0000313" key="2">
    <source>
        <dbReference type="Proteomes" id="UP001062846"/>
    </source>
</evidence>
<proteinExistence type="predicted"/>
<organism evidence="1 2">
    <name type="scientific">Rhododendron molle</name>
    <name type="common">Chinese azalea</name>
    <name type="synonym">Azalea mollis</name>
    <dbReference type="NCBI Taxonomy" id="49168"/>
    <lineage>
        <taxon>Eukaryota</taxon>
        <taxon>Viridiplantae</taxon>
        <taxon>Streptophyta</taxon>
        <taxon>Embryophyta</taxon>
        <taxon>Tracheophyta</taxon>
        <taxon>Spermatophyta</taxon>
        <taxon>Magnoliopsida</taxon>
        <taxon>eudicotyledons</taxon>
        <taxon>Gunneridae</taxon>
        <taxon>Pentapetalae</taxon>
        <taxon>asterids</taxon>
        <taxon>Ericales</taxon>
        <taxon>Ericaceae</taxon>
        <taxon>Ericoideae</taxon>
        <taxon>Rhodoreae</taxon>
        <taxon>Rhododendron</taxon>
    </lineage>
</organism>
<dbReference type="EMBL" id="CM046392">
    <property type="protein sequence ID" value="KAI8555357.1"/>
    <property type="molecule type" value="Genomic_DNA"/>
</dbReference>
<reference evidence="1" key="1">
    <citation type="submission" date="2022-02" db="EMBL/GenBank/DDBJ databases">
        <title>Plant Genome Project.</title>
        <authorList>
            <person name="Zhang R.-G."/>
        </authorList>
    </citation>
    <scope>NUCLEOTIDE SEQUENCE</scope>
    <source>
        <strain evidence="1">AT1</strain>
    </source>
</reference>
<keyword evidence="2" id="KW-1185">Reference proteome</keyword>
<sequence length="359" mass="39823">MIFCKGLLKDAIVTAIIRNNQWAFPMTQSPDLNDVRSELQAVPINNSIGDRCTWTLTASGKFTISSLWEHLRKHFPDITWYQVVWFFGHIPRCSVISWMAILNRLSIEDRLVMFGMKSTSICSLCLGVESRDHLFFECPVATQSSISNNPSYGRVGILAAVAVTSQGWLAIQLSSPGGHYSRVVSLTAIPFDPSTHNQKTWTHIINHLVTHPEITIQGVYTAITSNLADSSAAVPIGAGYCPVSDVNSELAAILTDLQHNIAIKQQRADQAEASMANLCALIEERLLARRVWLDQWGGEWNAAQANPLDGLSLSCSTTNLNWSTPMVKMKNTFGTHHPMLGSWHWVLISIWFSMTLTAT</sequence>
<comment type="caution">
    <text evidence="1">The sequence shown here is derived from an EMBL/GenBank/DDBJ whole genome shotgun (WGS) entry which is preliminary data.</text>
</comment>
<accession>A0ACC0NS41</accession>
<protein>
    <submittedName>
        <fullName evidence="1">Uncharacterized protein</fullName>
    </submittedName>
</protein>
<evidence type="ECO:0000313" key="1">
    <source>
        <dbReference type="EMBL" id="KAI8555357.1"/>
    </source>
</evidence>
<dbReference type="Proteomes" id="UP001062846">
    <property type="component" value="Chromosome 5"/>
</dbReference>
<name>A0ACC0NS41_RHOML</name>